<evidence type="ECO:0000313" key="1">
    <source>
        <dbReference type="EMBL" id="TQD97364.1"/>
    </source>
</evidence>
<organism evidence="1 2">
    <name type="scientific">Malus baccata</name>
    <name type="common">Siberian crab apple</name>
    <name type="synonym">Pyrus baccata</name>
    <dbReference type="NCBI Taxonomy" id="106549"/>
    <lineage>
        <taxon>Eukaryota</taxon>
        <taxon>Viridiplantae</taxon>
        <taxon>Streptophyta</taxon>
        <taxon>Embryophyta</taxon>
        <taxon>Tracheophyta</taxon>
        <taxon>Spermatophyta</taxon>
        <taxon>Magnoliopsida</taxon>
        <taxon>eudicotyledons</taxon>
        <taxon>Gunneridae</taxon>
        <taxon>Pentapetalae</taxon>
        <taxon>rosids</taxon>
        <taxon>fabids</taxon>
        <taxon>Rosales</taxon>
        <taxon>Rosaceae</taxon>
        <taxon>Amygdaloideae</taxon>
        <taxon>Maleae</taxon>
        <taxon>Malus</taxon>
    </lineage>
</organism>
<dbReference type="AlphaFoldDB" id="A0A540MF59"/>
<gene>
    <name evidence="1" type="ORF">C1H46_016943</name>
</gene>
<reference evidence="1 2" key="1">
    <citation type="journal article" date="2019" name="G3 (Bethesda)">
        <title>Sequencing of a Wild Apple (Malus baccata) Genome Unravels the Differences Between Cultivated and Wild Apple Species Regarding Disease Resistance and Cold Tolerance.</title>
        <authorList>
            <person name="Chen X."/>
        </authorList>
    </citation>
    <scope>NUCLEOTIDE SEQUENCE [LARGE SCALE GENOMIC DNA]</scope>
    <source>
        <strain evidence="2">cv. Shandingzi</strain>
        <tissue evidence="1">Leaves</tissue>
    </source>
</reference>
<comment type="caution">
    <text evidence="1">The sequence shown here is derived from an EMBL/GenBank/DDBJ whole genome shotgun (WGS) entry which is preliminary data.</text>
</comment>
<dbReference type="Proteomes" id="UP000315295">
    <property type="component" value="Unassembled WGS sequence"/>
</dbReference>
<keyword evidence="2" id="KW-1185">Reference proteome</keyword>
<proteinExistence type="predicted"/>
<dbReference type="EMBL" id="VIEB01000273">
    <property type="protein sequence ID" value="TQD97364.1"/>
    <property type="molecule type" value="Genomic_DNA"/>
</dbReference>
<accession>A0A540MF59</accession>
<evidence type="ECO:0000313" key="2">
    <source>
        <dbReference type="Proteomes" id="UP000315295"/>
    </source>
</evidence>
<name>A0A540MF59_MALBA</name>
<sequence length="151" mass="17538">MSIFSASNVINPELLNNMSTRNALRQSALMEVHTRTTNKTFQQLYSGYRPLRSNTQYLRQNFSLRLSALWRKQTTYTEIMALALYPKSRVQKYGIGLVFFRTKKSRNPKQIIVKQKTLTAILHQTHGVQDMNEPDNSSNLTILRTLNLYPN</sequence>
<protein>
    <submittedName>
        <fullName evidence="1">Uncharacterized protein</fullName>
    </submittedName>
</protein>